<dbReference type="SUPFAM" id="SSF53807">
    <property type="entry name" value="Helical backbone' metal receptor"/>
    <property type="match status" value="1"/>
</dbReference>
<comment type="similarity">
    <text evidence="2">Belongs to the bacterial solute-binding protein 8 family.</text>
</comment>
<dbReference type="CDD" id="cd01146">
    <property type="entry name" value="FhuD"/>
    <property type="match status" value="1"/>
</dbReference>
<gene>
    <name evidence="8" type="ORF">DFP98_12123</name>
</gene>
<evidence type="ECO:0000256" key="5">
    <source>
        <dbReference type="SAM" id="MobiDB-lite"/>
    </source>
</evidence>
<proteinExistence type="inferred from homology"/>
<comment type="caution">
    <text evidence="8">The sequence shown here is derived from an EMBL/GenBank/DDBJ whole genome shotgun (WGS) entry which is preliminary data.</text>
</comment>
<evidence type="ECO:0000313" key="9">
    <source>
        <dbReference type="Proteomes" id="UP000256977"/>
    </source>
</evidence>
<dbReference type="GO" id="GO:0030288">
    <property type="term" value="C:outer membrane-bounded periplasmic space"/>
    <property type="evidence" value="ECO:0007669"/>
    <property type="project" value="TreeGrafter"/>
</dbReference>
<keyword evidence="9" id="KW-1185">Reference proteome</keyword>
<sequence>MRTANRLSVMIIILLLTALVAACGGKVNDASPAPTTSAPATETAQASSPAESAPYPRTIVDFKNNSVELKTEPQRIAVTDYVIFSHLVSLDYFPMAANMYDSYISIMESMKSRLQGKTVENLGEWDAINLEKTASLSPDLILSSTSDADKVYEQLNAIAPVLFYDPVKMGNTETDWKWGVRELAKVIAQEEKAEQVIADTEQVMAEKKTEFAAHEGKTVAFFLYSKARGGFTMQSYTALKVYYEGLGLAPALRNEAVETVSMEGLVDLDPDYIFVFETNGSVAQELEEIKNDKVWNGLKAVKNDQVFFANFSMAVMSPVNILYGIDVIDKAMNK</sequence>
<evidence type="ECO:0000256" key="2">
    <source>
        <dbReference type="ARBA" id="ARBA00008814"/>
    </source>
</evidence>
<dbReference type="AlphaFoldDB" id="A0A3D9ITQ8"/>
<dbReference type="RefSeq" id="WP_181917897.1">
    <property type="nucleotide sequence ID" value="NZ_QRDZ01000021.1"/>
</dbReference>
<evidence type="ECO:0000256" key="4">
    <source>
        <dbReference type="ARBA" id="ARBA00022729"/>
    </source>
</evidence>
<reference evidence="8 9" key="1">
    <citation type="submission" date="2018-07" db="EMBL/GenBank/DDBJ databases">
        <title>Genomic Encyclopedia of Type Strains, Phase III (KMG-III): the genomes of soil and plant-associated and newly described type strains.</title>
        <authorList>
            <person name="Whitman W."/>
        </authorList>
    </citation>
    <scope>NUCLEOTIDE SEQUENCE [LARGE SCALE GENOMIC DNA]</scope>
    <source>
        <strain evidence="8 9">CECT 7287</strain>
    </source>
</reference>
<dbReference type="Pfam" id="PF01497">
    <property type="entry name" value="Peripla_BP_2"/>
    <property type="match status" value="1"/>
</dbReference>
<name>A0A3D9ITQ8_9BACL</name>
<dbReference type="PROSITE" id="PS51257">
    <property type="entry name" value="PROKAR_LIPOPROTEIN"/>
    <property type="match status" value="1"/>
</dbReference>
<organism evidence="8 9">
    <name type="scientific">Cohnella phaseoli</name>
    <dbReference type="NCBI Taxonomy" id="456490"/>
    <lineage>
        <taxon>Bacteria</taxon>
        <taxon>Bacillati</taxon>
        <taxon>Bacillota</taxon>
        <taxon>Bacilli</taxon>
        <taxon>Bacillales</taxon>
        <taxon>Paenibacillaceae</taxon>
        <taxon>Cohnella</taxon>
    </lineage>
</organism>
<dbReference type="Proteomes" id="UP000256977">
    <property type="component" value="Unassembled WGS sequence"/>
</dbReference>
<evidence type="ECO:0000256" key="6">
    <source>
        <dbReference type="SAM" id="SignalP"/>
    </source>
</evidence>
<dbReference type="InterPro" id="IPR002491">
    <property type="entry name" value="ABC_transptr_periplasmic_BD"/>
</dbReference>
<keyword evidence="4 6" id="KW-0732">Signal</keyword>
<dbReference type="InterPro" id="IPR051313">
    <property type="entry name" value="Bact_iron-sidero_bind"/>
</dbReference>
<feature type="signal peptide" evidence="6">
    <location>
        <begin position="1"/>
        <end position="22"/>
    </location>
</feature>
<dbReference type="EMBL" id="QRDZ01000021">
    <property type="protein sequence ID" value="RED65132.1"/>
    <property type="molecule type" value="Genomic_DNA"/>
</dbReference>
<comment type="subcellular location">
    <subcellularLocation>
        <location evidence="1">Cell envelope</location>
    </subcellularLocation>
</comment>
<dbReference type="Gene3D" id="3.40.50.1980">
    <property type="entry name" value="Nitrogenase molybdenum iron protein domain"/>
    <property type="match status" value="2"/>
</dbReference>
<accession>A0A3D9ITQ8</accession>
<feature type="region of interest" description="Disordered" evidence="5">
    <location>
        <begin position="30"/>
        <end position="52"/>
    </location>
</feature>
<dbReference type="PANTHER" id="PTHR30532">
    <property type="entry name" value="IRON III DICITRATE-BINDING PERIPLASMIC PROTEIN"/>
    <property type="match status" value="1"/>
</dbReference>
<evidence type="ECO:0000259" key="7">
    <source>
        <dbReference type="PROSITE" id="PS50983"/>
    </source>
</evidence>
<protein>
    <submittedName>
        <fullName evidence="8">Iron complex transport system substrate-binding protein</fullName>
    </submittedName>
</protein>
<dbReference type="PROSITE" id="PS50983">
    <property type="entry name" value="FE_B12_PBP"/>
    <property type="match status" value="1"/>
</dbReference>
<keyword evidence="3" id="KW-0813">Transport</keyword>
<evidence type="ECO:0000256" key="3">
    <source>
        <dbReference type="ARBA" id="ARBA00022448"/>
    </source>
</evidence>
<feature type="chain" id="PRO_5038902821" evidence="6">
    <location>
        <begin position="23"/>
        <end position="334"/>
    </location>
</feature>
<dbReference type="PANTHER" id="PTHR30532:SF24">
    <property type="entry name" value="FERRIC ENTEROBACTIN-BINDING PERIPLASMIC PROTEIN FEPB"/>
    <property type="match status" value="1"/>
</dbReference>
<evidence type="ECO:0000256" key="1">
    <source>
        <dbReference type="ARBA" id="ARBA00004196"/>
    </source>
</evidence>
<evidence type="ECO:0000313" key="8">
    <source>
        <dbReference type="EMBL" id="RED65132.1"/>
    </source>
</evidence>
<dbReference type="GO" id="GO:1901678">
    <property type="term" value="P:iron coordination entity transport"/>
    <property type="evidence" value="ECO:0007669"/>
    <property type="project" value="UniProtKB-ARBA"/>
</dbReference>
<feature type="domain" description="Fe/B12 periplasmic-binding" evidence="7">
    <location>
        <begin position="75"/>
        <end position="334"/>
    </location>
</feature>